<evidence type="ECO:0000313" key="1">
    <source>
        <dbReference type="EMBL" id="CAG8713577.1"/>
    </source>
</evidence>
<organism evidence="1 2">
    <name type="scientific">Racocetra fulgida</name>
    <dbReference type="NCBI Taxonomy" id="60492"/>
    <lineage>
        <taxon>Eukaryota</taxon>
        <taxon>Fungi</taxon>
        <taxon>Fungi incertae sedis</taxon>
        <taxon>Mucoromycota</taxon>
        <taxon>Glomeromycotina</taxon>
        <taxon>Glomeromycetes</taxon>
        <taxon>Diversisporales</taxon>
        <taxon>Gigasporaceae</taxon>
        <taxon>Racocetra</taxon>
    </lineage>
</organism>
<keyword evidence="2" id="KW-1185">Reference proteome</keyword>
<dbReference type="EMBL" id="CAJVPZ010022907">
    <property type="protein sequence ID" value="CAG8713577.1"/>
    <property type="molecule type" value="Genomic_DNA"/>
</dbReference>
<name>A0A9N9N952_9GLOM</name>
<gene>
    <name evidence="1" type="ORF">RFULGI_LOCUS11005</name>
</gene>
<evidence type="ECO:0000313" key="2">
    <source>
        <dbReference type="Proteomes" id="UP000789396"/>
    </source>
</evidence>
<feature type="non-terminal residue" evidence="1">
    <location>
        <position position="1"/>
    </location>
</feature>
<sequence length="44" mass="5147">AYTIIETFAYLYRFEIRKGYVKNDKDIKAEHGSETNISGECEDK</sequence>
<feature type="non-terminal residue" evidence="1">
    <location>
        <position position="44"/>
    </location>
</feature>
<protein>
    <submittedName>
        <fullName evidence="1">7104_t:CDS:1</fullName>
    </submittedName>
</protein>
<proteinExistence type="predicted"/>
<dbReference type="Proteomes" id="UP000789396">
    <property type="component" value="Unassembled WGS sequence"/>
</dbReference>
<comment type="caution">
    <text evidence="1">The sequence shown here is derived from an EMBL/GenBank/DDBJ whole genome shotgun (WGS) entry which is preliminary data.</text>
</comment>
<reference evidence="1" key="1">
    <citation type="submission" date="2021-06" db="EMBL/GenBank/DDBJ databases">
        <authorList>
            <person name="Kallberg Y."/>
            <person name="Tangrot J."/>
            <person name="Rosling A."/>
        </authorList>
    </citation>
    <scope>NUCLEOTIDE SEQUENCE</scope>
    <source>
        <strain evidence="1">IN212</strain>
    </source>
</reference>
<accession>A0A9N9N952</accession>
<dbReference type="AlphaFoldDB" id="A0A9N9N952"/>